<proteinExistence type="predicted"/>
<sequence>MSLTKIGLCSRALLKIGARTISSFEDGSAEAEVAQNLYPGVRDALLSSYPWSFATAQTRLARLTSRPIADFSYAYQLPVDFLRALSVGTGDLGRGASYRIQEKRLHCDMEDVVLTYIFRPEPTEFPPYFTQCLITHLAAEFCLPLTESASRGEALLRFGEKDLMKARNIDSQQQTPQKIDLNGLIGVRY</sequence>
<comment type="caution">
    <text evidence="1">The sequence shown here is derived from an EMBL/GenBank/DDBJ whole genome shotgun (WGS) entry which is preliminary data.</text>
</comment>
<evidence type="ECO:0000313" key="2">
    <source>
        <dbReference type="Proteomes" id="UP000632498"/>
    </source>
</evidence>
<organism evidence="1 2">
    <name type="scientific">Terasakiella brassicae</name>
    <dbReference type="NCBI Taxonomy" id="1634917"/>
    <lineage>
        <taxon>Bacteria</taxon>
        <taxon>Pseudomonadati</taxon>
        <taxon>Pseudomonadota</taxon>
        <taxon>Alphaproteobacteria</taxon>
        <taxon>Rhodospirillales</taxon>
        <taxon>Terasakiellaceae</taxon>
        <taxon>Terasakiella</taxon>
    </lineage>
</organism>
<name>A0A917FDM0_9PROT</name>
<protein>
    <submittedName>
        <fullName evidence="1">Uncharacterized protein</fullName>
    </submittedName>
</protein>
<reference evidence="1" key="2">
    <citation type="submission" date="2020-09" db="EMBL/GenBank/DDBJ databases">
        <authorList>
            <person name="Sun Q."/>
            <person name="Zhou Y."/>
        </authorList>
    </citation>
    <scope>NUCLEOTIDE SEQUENCE</scope>
    <source>
        <strain evidence="1">CGMCC 1.15254</strain>
    </source>
</reference>
<dbReference type="RefSeq" id="WP_188666098.1">
    <property type="nucleotide sequence ID" value="NZ_BMHV01000021.1"/>
</dbReference>
<evidence type="ECO:0000313" key="1">
    <source>
        <dbReference type="EMBL" id="GGF71207.1"/>
    </source>
</evidence>
<dbReference type="EMBL" id="BMHV01000021">
    <property type="protein sequence ID" value="GGF71207.1"/>
    <property type="molecule type" value="Genomic_DNA"/>
</dbReference>
<keyword evidence="2" id="KW-1185">Reference proteome</keyword>
<reference evidence="1" key="1">
    <citation type="journal article" date="2014" name="Int. J. Syst. Evol. Microbiol.">
        <title>Complete genome sequence of Corynebacterium casei LMG S-19264T (=DSM 44701T), isolated from a smear-ripened cheese.</title>
        <authorList>
            <consortium name="US DOE Joint Genome Institute (JGI-PGF)"/>
            <person name="Walter F."/>
            <person name="Albersmeier A."/>
            <person name="Kalinowski J."/>
            <person name="Ruckert C."/>
        </authorList>
    </citation>
    <scope>NUCLEOTIDE SEQUENCE</scope>
    <source>
        <strain evidence="1">CGMCC 1.15254</strain>
    </source>
</reference>
<accession>A0A917FDM0</accession>
<gene>
    <name evidence="1" type="ORF">GCM10011332_26480</name>
</gene>
<dbReference type="AlphaFoldDB" id="A0A917FDM0"/>
<dbReference type="Proteomes" id="UP000632498">
    <property type="component" value="Unassembled WGS sequence"/>
</dbReference>